<dbReference type="InterPro" id="IPR001348">
    <property type="entry name" value="ATP_PRibTrfase_HisG"/>
</dbReference>
<dbReference type="GO" id="GO:0005737">
    <property type="term" value="C:cytoplasm"/>
    <property type="evidence" value="ECO:0007669"/>
    <property type="project" value="UniProtKB-SubCell"/>
</dbReference>
<dbReference type="PROSITE" id="PS01316">
    <property type="entry name" value="ATP_P_PHORIBOSYLTR"/>
    <property type="match status" value="1"/>
</dbReference>
<evidence type="ECO:0000256" key="4">
    <source>
        <dbReference type="ARBA" id="ARBA00009489"/>
    </source>
</evidence>
<dbReference type="AlphaFoldDB" id="A0A7W2YIY5"/>
<evidence type="ECO:0000256" key="12">
    <source>
        <dbReference type="ARBA" id="ARBA00022741"/>
    </source>
</evidence>
<accession>A0A7W2YIY5</accession>
<comment type="caution">
    <text evidence="18">The sequence shown here is derived from an EMBL/GenBank/DDBJ whole genome shotgun (WGS) entry which is preliminary data.</text>
</comment>
<dbReference type="FunFam" id="3.40.190.10:FF:000008">
    <property type="entry name" value="ATP phosphoribosyltransferase"/>
    <property type="match status" value="1"/>
</dbReference>
<comment type="domain">
    <text evidence="16">Lacks the C-terminal regulatory region which is replaced by HisZ.</text>
</comment>
<evidence type="ECO:0000256" key="10">
    <source>
        <dbReference type="ARBA" id="ARBA00022676"/>
    </source>
</evidence>
<dbReference type="InterPro" id="IPR013820">
    <property type="entry name" value="ATP_PRibTrfase_cat"/>
</dbReference>
<dbReference type="NCBIfam" id="TIGR00070">
    <property type="entry name" value="hisG"/>
    <property type="match status" value="1"/>
</dbReference>
<dbReference type="Pfam" id="PF01634">
    <property type="entry name" value="HisG"/>
    <property type="match status" value="1"/>
</dbReference>
<dbReference type="FunFam" id="3.40.190.10:FF:000011">
    <property type="entry name" value="ATP phosphoribosyltransferase"/>
    <property type="match status" value="1"/>
</dbReference>
<gene>
    <name evidence="16" type="primary">hisG</name>
    <name evidence="18" type="ORF">H2508_07665</name>
</gene>
<evidence type="ECO:0000256" key="7">
    <source>
        <dbReference type="ARBA" id="ARBA00020998"/>
    </source>
</evidence>
<evidence type="ECO:0000313" key="19">
    <source>
        <dbReference type="Proteomes" id="UP000539350"/>
    </source>
</evidence>
<comment type="subunit">
    <text evidence="5 16">Heteromultimer composed of HisG and HisZ subunits.</text>
</comment>
<name>A0A7W2YIY5_9GAMM</name>
<keyword evidence="14 16" id="KW-0368">Histidine biosynthesis</keyword>
<dbReference type="SUPFAM" id="SSF53850">
    <property type="entry name" value="Periplasmic binding protein-like II"/>
    <property type="match status" value="1"/>
</dbReference>
<comment type="function">
    <text evidence="15 16">Catalyzes the condensation of ATP and 5-phosphoribose 1-diphosphate to form N'-(5'-phosphoribosyl)-ATP (PR-ATP). Has a crucial role in the pathway because the rate of histidine biosynthesis seems to be controlled primarily by regulation of HisG enzymatic activity.</text>
</comment>
<comment type="subcellular location">
    <subcellularLocation>
        <location evidence="2 16">Cytoplasm</location>
    </subcellularLocation>
</comment>
<dbReference type="HAMAP" id="MF_01018">
    <property type="entry name" value="HisG_Short"/>
    <property type="match status" value="1"/>
</dbReference>
<keyword evidence="13 16" id="KW-0067">ATP-binding</keyword>
<evidence type="ECO:0000256" key="6">
    <source>
        <dbReference type="ARBA" id="ARBA00011946"/>
    </source>
</evidence>
<evidence type="ECO:0000256" key="3">
    <source>
        <dbReference type="ARBA" id="ARBA00004667"/>
    </source>
</evidence>
<dbReference type="RefSeq" id="WP_182171433.1">
    <property type="nucleotide sequence ID" value="NZ_JACFXU010000014.1"/>
</dbReference>
<keyword evidence="8 16" id="KW-0963">Cytoplasm</keyword>
<evidence type="ECO:0000256" key="9">
    <source>
        <dbReference type="ARBA" id="ARBA00022605"/>
    </source>
</evidence>
<dbReference type="GO" id="GO:0003879">
    <property type="term" value="F:ATP phosphoribosyltransferase activity"/>
    <property type="evidence" value="ECO:0007669"/>
    <property type="project" value="UniProtKB-UniRule"/>
</dbReference>
<dbReference type="UniPathway" id="UPA00031">
    <property type="reaction ID" value="UER00006"/>
</dbReference>
<dbReference type="GO" id="GO:0000105">
    <property type="term" value="P:L-histidine biosynthetic process"/>
    <property type="evidence" value="ECO:0007669"/>
    <property type="project" value="UniProtKB-UniRule"/>
</dbReference>
<comment type="pathway">
    <text evidence="3 16">Amino-acid biosynthesis; L-histidine biosynthesis; L-histidine from 5-phospho-alpha-D-ribose 1-diphosphate: step 1/9.</text>
</comment>
<keyword evidence="12 16" id="KW-0547">Nucleotide-binding</keyword>
<evidence type="ECO:0000256" key="8">
    <source>
        <dbReference type="ARBA" id="ARBA00022490"/>
    </source>
</evidence>
<evidence type="ECO:0000256" key="16">
    <source>
        <dbReference type="HAMAP-Rule" id="MF_01018"/>
    </source>
</evidence>
<dbReference type="PANTHER" id="PTHR21403">
    <property type="entry name" value="ATP PHOSPHORIBOSYLTRANSFERASE ATP-PRTASE"/>
    <property type="match status" value="1"/>
</dbReference>
<dbReference type="EMBL" id="JACFXU010000014">
    <property type="protein sequence ID" value="MBA6412986.1"/>
    <property type="molecule type" value="Genomic_DNA"/>
</dbReference>
<evidence type="ECO:0000256" key="2">
    <source>
        <dbReference type="ARBA" id="ARBA00004496"/>
    </source>
</evidence>
<reference evidence="18 19" key="1">
    <citation type="submission" date="2020-07" db="EMBL/GenBank/DDBJ databases">
        <title>Halieaceae bacterium, F7430, whole genome shotgun sequencing project.</title>
        <authorList>
            <person name="Jiang S."/>
            <person name="Liu Z.W."/>
            <person name="Du Z.J."/>
        </authorList>
    </citation>
    <scope>NUCLEOTIDE SEQUENCE [LARGE SCALE GENOMIC DNA]</scope>
    <source>
        <strain evidence="18 19">F7430</strain>
    </source>
</reference>
<dbReference type="InterPro" id="IPR024893">
    <property type="entry name" value="ATP_PRibTrfase_HisG_short"/>
</dbReference>
<dbReference type="EC" id="2.4.2.17" evidence="6 16"/>
<protein>
    <recommendedName>
        <fullName evidence="7 16">ATP phosphoribosyltransferase</fullName>
        <shortName evidence="16">ATP-PRT</shortName>
        <shortName evidence="16">ATP-PRTase</shortName>
        <ecNumber evidence="6 16">2.4.2.17</ecNumber>
    </recommendedName>
</protein>
<proteinExistence type="inferred from homology"/>
<evidence type="ECO:0000313" key="18">
    <source>
        <dbReference type="EMBL" id="MBA6412986.1"/>
    </source>
</evidence>
<evidence type="ECO:0000256" key="11">
    <source>
        <dbReference type="ARBA" id="ARBA00022679"/>
    </source>
</evidence>
<feature type="domain" description="ATP phosphoribosyltransferase catalytic" evidence="17">
    <location>
        <begin position="54"/>
        <end position="205"/>
    </location>
</feature>
<evidence type="ECO:0000256" key="5">
    <source>
        <dbReference type="ARBA" id="ARBA00011496"/>
    </source>
</evidence>
<comment type="catalytic activity">
    <reaction evidence="1 16">
        <text>1-(5-phospho-beta-D-ribosyl)-ATP + diphosphate = 5-phospho-alpha-D-ribose 1-diphosphate + ATP</text>
        <dbReference type="Rhea" id="RHEA:18473"/>
        <dbReference type="ChEBI" id="CHEBI:30616"/>
        <dbReference type="ChEBI" id="CHEBI:33019"/>
        <dbReference type="ChEBI" id="CHEBI:58017"/>
        <dbReference type="ChEBI" id="CHEBI:73183"/>
        <dbReference type="EC" id="2.4.2.17"/>
    </reaction>
</comment>
<keyword evidence="11 16" id="KW-0808">Transferase</keyword>
<dbReference type="Proteomes" id="UP000539350">
    <property type="component" value="Unassembled WGS sequence"/>
</dbReference>
<evidence type="ECO:0000256" key="15">
    <source>
        <dbReference type="ARBA" id="ARBA00024861"/>
    </source>
</evidence>
<sequence>MNKPLTLALTKGRILKETLPLLAQAGIEPLEDVAQSRKLIFATTEPGLQLVIIRGTDVPTYVRHGAADFGVVGKDILLEHGAEGLYEPLDLGIARCRLMTAGPVGWQPNGARVRVATKFANIARRYFAQQGVHADVIKLYGAMELAPMMDLADLIVDIVDTGNTLRANDMEPLEEIASISSRLVVNKASMRARYGNIQAIVDRLADVVAQQS</sequence>
<evidence type="ECO:0000256" key="13">
    <source>
        <dbReference type="ARBA" id="ARBA00022840"/>
    </source>
</evidence>
<dbReference type="CDD" id="cd13595">
    <property type="entry name" value="PBP2_HisGs"/>
    <property type="match status" value="1"/>
</dbReference>
<keyword evidence="10 16" id="KW-0328">Glycosyltransferase</keyword>
<dbReference type="PANTHER" id="PTHR21403:SF8">
    <property type="entry name" value="ATP PHOSPHORIBOSYLTRANSFERASE"/>
    <property type="match status" value="1"/>
</dbReference>
<organism evidence="18 19">
    <name type="scientific">Sediminihaliea albiluteola</name>
    <dbReference type="NCBI Taxonomy" id="2758564"/>
    <lineage>
        <taxon>Bacteria</taxon>
        <taxon>Pseudomonadati</taxon>
        <taxon>Pseudomonadota</taxon>
        <taxon>Gammaproteobacteria</taxon>
        <taxon>Cellvibrionales</taxon>
        <taxon>Halieaceae</taxon>
        <taxon>Sediminihaliea</taxon>
    </lineage>
</organism>
<comment type="similarity">
    <text evidence="4 16">Belongs to the ATP phosphoribosyltransferase family. Short subfamily.</text>
</comment>
<dbReference type="InterPro" id="IPR018198">
    <property type="entry name" value="ATP_PRibTrfase_CS"/>
</dbReference>
<evidence type="ECO:0000256" key="14">
    <source>
        <dbReference type="ARBA" id="ARBA00023102"/>
    </source>
</evidence>
<keyword evidence="9 16" id="KW-0028">Amino-acid biosynthesis</keyword>
<dbReference type="GO" id="GO:0005524">
    <property type="term" value="F:ATP binding"/>
    <property type="evidence" value="ECO:0007669"/>
    <property type="project" value="UniProtKB-KW"/>
</dbReference>
<evidence type="ECO:0000256" key="1">
    <source>
        <dbReference type="ARBA" id="ARBA00000915"/>
    </source>
</evidence>
<evidence type="ECO:0000259" key="17">
    <source>
        <dbReference type="Pfam" id="PF01634"/>
    </source>
</evidence>
<dbReference type="Gene3D" id="3.40.190.10">
    <property type="entry name" value="Periplasmic binding protein-like II"/>
    <property type="match status" value="2"/>
</dbReference>
<keyword evidence="19" id="KW-1185">Reference proteome</keyword>